<dbReference type="OrthoDB" id="10069532at2759"/>
<feature type="compositionally biased region" description="Polar residues" evidence="1">
    <location>
        <begin position="131"/>
        <end position="150"/>
    </location>
</feature>
<dbReference type="Proteomes" id="UP001153712">
    <property type="component" value="Chromosome 8"/>
</dbReference>
<proteinExistence type="predicted"/>
<protein>
    <recommendedName>
        <fullName evidence="2">DUF4806 domain-containing protein</fullName>
    </recommendedName>
</protein>
<dbReference type="AlphaFoldDB" id="A0A9N9TMI7"/>
<feature type="compositionally biased region" description="Low complexity" evidence="1">
    <location>
        <begin position="108"/>
        <end position="119"/>
    </location>
</feature>
<dbReference type="Proteomes" id="UP001153712">
    <property type="component" value="Chromosome 2"/>
</dbReference>
<organism evidence="3 5">
    <name type="scientific">Phyllotreta striolata</name>
    <name type="common">Striped flea beetle</name>
    <name type="synonym">Crioceris striolata</name>
    <dbReference type="NCBI Taxonomy" id="444603"/>
    <lineage>
        <taxon>Eukaryota</taxon>
        <taxon>Metazoa</taxon>
        <taxon>Ecdysozoa</taxon>
        <taxon>Arthropoda</taxon>
        <taxon>Hexapoda</taxon>
        <taxon>Insecta</taxon>
        <taxon>Pterygota</taxon>
        <taxon>Neoptera</taxon>
        <taxon>Endopterygota</taxon>
        <taxon>Coleoptera</taxon>
        <taxon>Polyphaga</taxon>
        <taxon>Cucujiformia</taxon>
        <taxon>Chrysomeloidea</taxon>
        <taxon>Chrysomelidae</taxon>
        <taxon>Galerucinae</taxon>
        <taxon>Alticini</taxon>
        <taxon>Phyllotreta</taxon>
    </lineage>
</organism>
<reference evidence="3" key="1">
    <citation type="submission" date="2022-01" db="EMBL/GenBank/DDBJ databases">
        <authorList>
            <person name="King R."/>
        </authorList>
    </citation>
    <scope>NUCLEOTIDE SEQUENCE</scope>
</reference>
<dbReference type="InterPro" id="IPR032071">
    <property type="entry name" value="DUF4806"/>
</dbReference>
<gene>
    <name evidence="4" type="ORF">PHYEVI_LOCUS10675</name>
    <name evidence="3" type="ORF">PHYEVI_LOCUS4567</name>
</gene>
<feature type="region of interest" description="Disordered" evidence="1">
    <location>
        <begin position="85"/>
        <end position="150"/>
    </location>
</feature>
<name>A0A9N9TMI7_PHYSR</name>
<accession>A0A9N9TMI7</accession>
<sequence>MAFVLVEFDKDDGGGVAVVHSSWLTPRKNESFWPPYKEQHQFDKALKNGCTVNTETWRIYKLNKIFYECDDLTKARLKAKEAELTSNIESEEEPDRKRKRKKNTRIYSQSSSDTEGTSSICLPRPRRIKRTNNSSPQITRPSLSQEISQPISTVSTLQSQTINSFSTPRSLPQANTKFSYDSEKIGKLISLVAAVKEQNNEILEWIRKQSKIVTPTTIRPHLNVEVPFNTLDDLNSLEEDLRSIETLSKELVSYLSTLGGKDTVTRTNRILKYLFKDAVATSFSYFGKRNNKRPFCDLLLKNIIVGKHNNFIVQSFT</sequence>
<dbReference type="EMBL" id="OU900101">
    <property type="protein sequence ID" value="CAG9864419.1"/>
    <property type="molecule type" value="Genomic_DNA"/>
</dbReference>
<feature type="domain" description="DUF4806" evidence="2">
    <location>
        <begin position="223"/>
        <end position="295"/>
    </location>
</feature>
<evidence type="ECO:0000313" key="4">
    <source>
        <dbReference type="EMBL" id="CAG9864419.1"/>
    </source>
</evidence>
<evidence type="ECO:0000313" key="3">
    <source>
        <dbReference type="EMBL" id="CAG9858176.1"/>
    </source>
</evidence>
<evidence type="ECO:0000256" key="1">
    <source>
        <dbReference type="SAM" id="MobiDB-lite"/>
    </source>
</evidence>
<dbReference type="PANTHER" id="PTHR34153:SF2">
    <property type="entry name" value="SI:CH211-262H13.3-RELATED"/>
    <property type="match status" value="1"/>
</dbReference>
<evidence type="ECO:0000313" key="5">
    <source>
        <dbReference type="Proteomes" id="UP001153712"/>
    </source>
</evidence>
<dbReference type="PANTHER" id="PTHR34153">
    <property type="entry name" value="SI:CH211-262H13.3-RELATED-RELATED"/>
    <property type="match status" value="1"/>
</dbReference>
<evidence type="ECO:0000259" key="2">
    <source>
        <dbReference type="Pfam" id="PF16064"/>
    </source>
</evidence>
<dbReference type="Pfam" id="PF16064">
    <property type="entry name" value="DUF4806"/>
    <property type="match status" value="1"/>
</dbReference>
<dbReference type="EMBL" id="OU900095">
    <property type="protein sequence ID" value="CAG9858176.1"/>
    <property type="molecule type" value="Genomic_DNA"/>
</dbReference>
<keyword evidence="5" id="KW-1185">Reference proteome</keyword>